<sequence length="62" mass="7151">MSVANTSIESKRDISCLRTRTSKALAHTCKYDKSLESNFGSYLHIEFAHKVSYLTSFILYMR</sequence>
<dbReference type="EMBL" id="JRPH02000045">
    <property type="protein sequence ID" value="TLE02498.1"/>
    <property type="molecule type" value="Genomic_DNA"/>
</dbReference>
<accession>A0A6D2C6C3</accession>
<name>A0A6D2C6C3_9HELI</name>
<comment type="caution">
    <text evidence="1">The sequence shown here is derived from an EMBL/GenBank/DDBJ whole genome shotgun (WGS) entry which is preliminary data.</text>
</comment>
<protein>
    <submittedName>
        <fullName evidence="1">Uncharacterized protein</fullName>
    </submittedName>
</protein>
<proteinExistence type="predicted"/>
<dbReference type="Proteomes" id="UP000029870">
    <property type="component" value="Unassembled WGS sequence"/>
</dbReference>
<dbReference type="AlphaFoldDB" id="A0A6D2C6C3"/>
<gene>
    <name evidence="1" type="ORF">LS77_010320</name>
</gene>
<reference evidence="1 2" key="1">
    <citation type="journal article" date="2014" name="Genome Announc.">
        <title>Draft genome sequences of eight enterohepatic helicobacter species isolated from both laboratory and wild rodents.</title>
        <authorList>
            <person name="Sheh A."/>
            <person name="Shen Z."/>
            <person name="Fox J.G."/>
        </authorList>
    </citation>
    <scope>NUCLEOTIDE SEQUENCE [LARGE SCALE GENOMIC DNA]</scope>
    <source>
        <strain evidence="1 2">Missouri</strain>
    </source>
</reference>
<organism evidence="1 2">
    <name type="scientific">Helicobacter bilis</name>
    <dbReference type="NCBI Taxonomy" id="37372"/>
    <lineage>
        <taxon>Bacteria</taxon>
        <taxon>Pseudomonadati</taxon>
        <taxon>Campylobacterota</taxon>
        <taxon>Epsilonproteobacteria</taxon>
        <taxon>Campylobacterales</taxon>
        <taxon>Helicobacteraceae</taxon>
        <taxon>Helicobacter</taxon>
    </lineage>
</organism>
<evidence type="ECO:0000313" key="2">
    <source>
        <dbReference type="Proteomes" id="UP000029870"/>
    </source>
</evidence>
<evidence type="ECO:0000313" key="1">
    <source>
        <dbReference type="EMBL" id="TLE02498.1"/>
    </source>
</evidence>